<evidence type="ECO:0000313" key="1">
    <source>
        <dbReference type="EMBL" id="EWC62568.1"/>
    </source>
</evidence>
<proteinExistence type="predicted"/>
<organism evidence="1 2">
    <name type="scientific">Actinokineospora spheciospongiae</name>
    <dbReference type="NCBI Taxonomy" id="909613"/>
    <lineage>
        <taxon>Bacteria</taxon>
        <taxon>Bacillati</taxon>
        <taxon>Actinomycetota</taxon>
        <taxon>Actinomycetes</taxon>
        <taxon>Pseudonocardiales</taxon>
        <taxon>Pseudonocardiaceae</taxon>
        <taxon>Actinokineospora</taxon>
    </lineage>
</organism>
<dbReference type="Proteomes" id="UP000019277">
    <property type="component" value="Unassembled WGS sequence"/>
</dbReference>
<evidence type="ECO:0000313" key="2">
    <source>
        <dbReference type="Proteomes" id="UP000019277"/>
    </source>
</evidence>
<reference evidence="1 2" key="1">
    <citation type="journal article" date="2014" name="Genome Announc.">
        <title>Draft Genome Sequence of the Antitrypanosomally Active Sponge-Associated Bacterium Actinokineospora sp. Strain EG49.</title>
        <authorList>
            <person name="Harjes J."/>
            <person name="Ryu T."/>
            <person name="Abdelmohsen U.R."/>
            <person name="Moitinho-Silva L."/>
            <person name="Horn H."/>
            <person name="Ravasi T."/>
            <person name="Hentschel U."/>
        </authorList>
    </citation>
    <scope>NUCLEOTIDE SEQUENCE [LARGE SCALE GENOMIC DNA]</scope>
    <source>
        <strain evidence="1 2">EG49</strain>
    </source>
</reference>
<accession>W7IQB4</accession>
<gene>
    <name evidence="1" type="ORF">UO65_2158</name>
</gene>
<dbReference type="EMBL" id="AYXG01000076">
    <property type="protein sequence ID" value="EWC62568.1"/>
    <property type="molecule type" value="Genomic_DNA"/>
</dbReference>
<protein>
    <submittedName>
        <fullName evidence="1">Uncharacterized protein</fullName>
    </submittedName>
</protein>
<name>W7IQB4_9PSEU</name>
<dbReference type="AlphaFoldDB" id="W7IQB4"/>
<comment type="caution">
    <text evidence="1">The sequence shown here is derived from an EMBL/GenBank/DDBJ whole genome shotgun (WGS) entry which is preliminary data.</text>
</comment>
<sequence>MLDGLSGATAALARLFSPAGGSGVRPTGAAGAFAGALVPAQVSRETIVLVEAPTRGPRR</sequence>
<keyword evidence="2" id="KW-1185">Reference proteome</keyword>